<dbReference type="SUPFAM" id="SSF52025">
    <property type="entry name" value="PA domain"/>
    <property type="match status" value="1"/>
</dbReference>
<dbReference type="Gene3D" id="3.50.30.30">
    <property type="match status" value="1"/>
</dbReference>
<dbReference type="Pfam" id="PF17766">
    <property type="entry name" value="fn3_6"/>
    <property type="match status" value="1"/>
</dbReference>
<keyword evidence="5 7" id="KW-0720">Serine protease</keyword>
<dbReference type="PROSITE" id="PS00136">
    <property type="entry name" value="SUBTILASE_ASP"/>
    <property type="match status" value="1"/>
</dbReference>
<feature type="signal peptide" evidence="9">
    <location>
        <begin position="1"/>
        <end position="18"/>
    </location>
</feature>
<dbReference type="CDD" id="cd02120">
    <property type="entry name" value="PA_subtilisin_like"/>
    <property type="match status" value="1"/>
</dbReference>
<comment type="caution">
    <text evidence="13">The sequence shown here is derived from an EMBL/GenBank/DDBJ whole genome shotgun (WGS) entry which is preliminary data.</text>
</comment>
<dbReference type="Pfam" id="PF00082">
    <property type="entry name" value="Peptidase_S8"/>
    <property type="match status" value="1"/>
</dbReference>
<comment type="similarity">
    <text evidence="7 8">Belongs to the peptidase S8 family.</text>
</comment>
<evidence type="ECO:0000259" key="11">
    <source>
        <dbReference type="Pfam" id="PF02225"/>
    </source>
</evidence>
<organism evidence="13 14">
    <name type="scientific">Marinihelvus fidelis</name>
    <dbReference type="NCBI Taxonomy" id="2613842"/>
    <lineage>
        <taxon>Bacteria</taxon>
        <taxon>Pseudomonadati</taxon>
        <taxon>Pseudomonadota</taxon>
        <taxon>Gammaproteobacteria</taxon>
        <taxon>Chromatiales</taxon>
        <taxon>Wenzhouxiangellaceae</taxon>
        <taxon>Marinihelvus</taxon>
    </lineage>
</organism>
<dbReference type="SUPFAM" id="SSF52743">
    <property type="entry name" value="Subtilisin-like"/>
    <property type="match status" value="1"/>
</dbReference>
<dbReference type="InterPro" id="IPR045051">
    <property type="entry name" value="SBT"/>
</dbReference>
<dbReference type="PROSITE" id="PS51892">
    <property type="entry name" value="SUBTILASE"/>
    <property type="match status" value="1"/>
</dbReference>
<accession>A0A5N0T679</accession>
<dbReference type="InterPro" id="IPR000209">
    <property type="entry name" value="Peptidase_S8/S53_dom"/>
</dbReference>
<evidence type="ECO:0000256" key="7">
    <source>
        <dbReference type="PROSITE-ProRule" id="PRU01240"/>
    </source>
</evidence>
<dbReference type="GO" id="GO:0004252">
    <property type="term" value="F:serine-type endopeptidase activity"/>
    <property type="evidence" value="ECO:0007669"/>
    <property type="project" value="UniProtKB-UniRule"/>
</dbReference>
<dbReference type="Pfam" id="PF02225">
    <property type="entry name" value="PA"/>
    <property type="match status" value="1"/>
</dbReference>
<evidence type="ECO:0000256" key="2">
    <source>
        <dbReference type="ARBA" id="ARBA00022670"/>
    </source>
</evidence>
<dbReference type="PANTHER" id="PTHR10795">
    <property type="entry name" value="PROPROTEIN CONVERTASE SUBTILISIN/KEXIN"/>
    <property type="match status" value="1"/>
</dbReference>
<dbReference type="Gene3D" id="3.40.50.200">
    <property type="entry name" value="Peptidase S8/S53 domain"/>
    <property type="match status" value="1"/>
</dbReference>
<evidence type="ECO:0000313" key="13">
    <source>
        <dbReference type="EMBL" id="KAA9130570.1"/>
    </source>
</evidence>
<feature type="chain" id="PRO_5024378539" evidence="9">
    <location>
        <begin position="19"/>
        <end position="1412"/>
    </location>
</feature>
<evidence type="ECO:0000256" key="8">
    <source>
        <dbReference type="RuleBase" id="RU003355"/>
    </source>
</evidence>
<feature type="active site" description="Charge relay system" evidence="6 7">
    <location>
        <position position="267"/>
    </location>
</feature>
<dbReference type="InterPro" id="IPR023827">
    <property type="entry name" value="Peptidase_S8_Asp-AS"/>
</dbReference>
<dbReference type="PROSITE" id="PS00137">
    <property type="entry name" value="SUBTILASE_HIS"/>
    <property type="match status" value="1"/>
</dbReference>
<gene>
    <name evidence="13" type="ORF">F3N42_12860</name>
</gene>
<keyword evidence="2 7" id="KW-0645">Protease</keyword>
<evidence type="ECO:0000256" key="3">
    <source>
        <dbReference type="ARBA" id="ARBA00022729"/>
    </source>
</evidence>
<dbReference type="PROSITE" id="PS00138">
    <property type="entry name" value="SUBTILASE_SER"/>
    <property type="match status" value="1"/>
</dbReference>
<dbReference type="Gene3D" id="2.60.40.2310">
    <property type="match status" value="1"/>
</dbReference>
<feature type="domain" description="PA" evidence="11">
    <location>
        <begin position="461"/>
        <end position="537"/>
    </location>
</feature>
<feature type="domain" description="Peptidase S8/S53" evidence="10">
    <location>
        <begin position="187"/>
        <end position="669"/>
    </location>
</feature>
<dbReference type="InterPro" id="IPR015500">
    <property type="entry name" value="Peptidase_S8_subtilisin-rel"/>
</dbReference>
<evidence type="ECO:0000256" key="9">
    <source>
        <dbReference type="SAM" id="SignalP"/>
    </source>
</evidence>
<evidence type="ECO:0000256" key="4">
    <source>
        <dbReference type="ARBA" id="ARBA00022801"/>
    </source>
</evidence>
<dbReference type="InterPro" id="IPR041469">
    <property type="entry name" value="Subtilisin-like_FN3"/>
</dbReference>
<dbReference type="InterPro" id="IPR036852">
    <property type="entry name" value="Peptidase_S8/S53_dom_sf"/>
</dbReference>
<keyword evidence="14" id="KW-1185">Reference proteome</keyword>
<keyword evidence="3 9" id="KW-0732">Signal</keyword>
<proteinExistence type="inferred from homology"/>
<feature type="domain" description="Subtilisin-like protease fibronectin type-III" evidence="12">
    <location>
        <begin position="703"/>
        <end position="787"/>
    </location>
</feature>
<evidence type="ECO:0000256" key="5">
    <source>
        <dbReference type="ARBA" id="ARBA00022825"/>
    </source>
</evidence>
<dbReference type="PRINTS" id="PR00723">
    <property type="entry name" value="SUBTILISIN"/>
</dbReference>
<dbReference type="InterPro" id="IPR003137">
    <property type="entry name" value="PA_domain"/>
</dbReference>
<evidence type="ECO:0000259" key="10">
    <source>
        <dbReference type="Pfam" id="PF00082"/>
    </source>
</evidence>
<sequence length="1412" mass="147646">MRGTRVMSTFLNSRPARALIVLLAAALASTALGKSADGRRTTATTQRYIVIYADDPLVRHLSNAPRDTAVLTSARHSAAKLPAGRLNVHSPTAASYMAVLDASQRDIEARASALLGRDLEPARRYRVATNGIAVDLDATEVKRLGKLDGIAGIYPDLVHRMNTDSGPVWIGADAIWNGLDGIPATEGEGVVVGIIDSGINWEHLSFADAGDDGGYDFVNPYGEQLGLCSQEDVLCNDKLVGVYDFVEDDPNTEVVEENTDGRDNTDHGSHVSSIAAGNPLSGLSIGSSPLVLSGVAPNANIVSYRACFLGDPDDFDDDGCQSSALLEAIDQAILDEVDVINYSIGSGPFSPWQAPTAMAFLEAYEAGIFVATSAGNDGPAAGSVGNPAMAPWIVAVGSATHDRVFANVLQNMQGGDTTPPMDMYGTSGTDQSPLGLTDIVHAADYGFPLCGTGPAELGQFCEDNTGASNPFEDGTFTGKIVVCDRGTYGRVEKGKNVLEAGAAGYVLANTELNGEATDSDEHCLPATHVGKTDGDILRSWLDSGIGHQAAFSGFTIAHVDSAGDLLSSFSSRGPTRPPAEDILKPNLLAPGFDILGASSEGAGAQSGFVFLNGTSMASPHVAGAAALLRAVDPDTTPAMIASALQLTATRELARNEVGEPATLHEVGHGRPRLSEAARAGLYFDETWTNFSAANPAFGGEPRNLNLPSLMDANCADSCEFTRVVKPLVPGKEWTVTPMDFPEGVEVTVTPGTFTLADGAEQSLAITVDVTGSSQIGDWVFGEIRMTADAVPDASMVVAVFASGGDLPAELDIASDQGAGTQVFELSGLAEITQGVYSAGGFVGLQKRTEGLVEDPSFDNAYDGGAGTFTQLVNVPADALWLHSSTEASDALDLDLFVGYDTNGNGLADESEELCASTTPEDLELCDIFTPREGQWWIVVQNWEDGIDEGGAGNGTTEQDATLVWGVVAESADSNLVATGPGIVEGGATFPLQVGWDNVAAVPGQRLMGAIAIGRSQATPGDIGVVPVWFQRSGLGSFPTRVLADERSHRFALAAGESRENLVIDVPPGTSKLTVSASGGNAEQNNGLELSLYRRDFDGAFTSAPNAAPLPAGSAEATMSGSGGVGPEIVIENPVVTGGESVSPGRWYAVVSNNGGSTAVVTVQADLEAGDNVIEPSWGLWQPASRPGLRQGYEYNVGGPNRAFLWYTFDSTGQPAWYLASGPDEGGNAWTADLYRFTNDGQTQWGAVVGEMTITVLDTHDQVFSWTLYGQSGTDRMEALARGCPTVGGSEQSISGSWYRGTAGLGGASVLVDGNNQGHIHYLFDDSGEPRWLTASGTADAGEMSLLQFEGYCASCAGNTAEISFSEVGTLMADFFSEDEGTWTLNYLFESPLSGNVDRTDVVEKLTNPVSCE</sequence>
<evidence type="ECO:0000256" key="6">
    <source>
        <dbReference type="PIRSR" id="PIRSR615500-1"/>
    </source>
</evidence>
<feature type="active site" description="Charge relay system" evidence="6 7">
    <location>
        <position position="196"/>
    </location>
</feature>
<dbReference type="EMBL" id="VYXP01000007">
    <property type="protein sequence ID" value="KAA9130570.1"/>
    <property type="molecule type" value="Genomic_DNA"/>
</dbReference>
<evidence type="ECO:0000259" key="12">
    <source>
        <dbReference type="Pfam" id="PF17766"/>
    </source>
</evidence>
<reference evidence="13 14" key="1">
    <citation type="submission" date="2019-09" db="EMBL/GenBank/DDBJ databases">
        <title>Wenzhouxiangella sp. Genome sequencing and assembly.</title>
        <authorList>
            <person name="Zhang R."/>
        </authorList>
    </citation>
    <scope>NUCLEOTIDE SEQUENCE [LARGE SCALE GENOMIC DNA]</scope>
    <source>
        <strain evidence="13 14">W260</strain>
    </source>
</reference>
<dbReference type="InterPro" id="IPR022398">
    <property type="entry name" value="Peptidase_S8_His-AS"/>
</dbReference>
<dbReference type="GO" id="GO:0006508">
    <property type="term" value="P:proteolysis"/>
    <property type="evidence" value="ECO:0007669"/>
    <property type="project" value="UniProtKB-KW"/>
</dbReference>
<dbReference type="InterPro" id="IPR046450">
    <property type="entry name" value="PA_dom_sf"/>
</dbReference>
<dbReference type="InterPro" id="IPR023828">
    <property type="entry name" value="Peptidase_S8_Ser-AS"/>
</dbReference>
<protein>
    <submittedName>
        <fullName evidence="13">S8 family serine peptidase</fullName>
    </submittedName>
</protein>
<keyword evidence="1" id="KW-0964">Secreted</keyword>
<name>A0A5N0T679_9GAMM</name>
<evidence type="ECO:0000313" key="14">
    <source>
        <dbReference type="Proteomes" id="UP000325372"/>
    </source>
</evidence>
<evidence type="ECO:0000256" key="1">
    <source>
        <dbReference type="ARBA" id="ARBA00022525"/>
    </source>
</evidence>
<keyword evidence="4 7" id="KW-0378">Hydrolase</keyword>
<dbReference type="Proteomes" id="UP000325372">
    <property type="component" value="Unassembled WGS sequence"/>
</dbReference>
<feature type="active site" description="Charge relay system" evidence="6 7">
    <location>
        <position position="615"/>
    </location>
</feature>